<dbReference type="EMBL" id="RSCE01000010">
    <property type="protein sequence ID" value="RSH79391.1"/>
    <property type="molecule type" value="Genomic_DNA"/>
</dbReference>
<sequence>MPRDPSTLAHQHNPHGYAPHARSNGHSLSTSHSSTHTRRRSRDHRAPPPVPAAVASLSLAAPTASGSGSVSGTSSVGSGSALLLSGEGNGRAAGNGAPGVMGYPDGNGHGGHEGADLDLDGTAGANGSSHDADDADVVVVGADYDPVGVYDRVTSRDTFWNELDHLLTLPEACGLEQLDSTFRLFVSVCGAFHDQYLRDGADMNAIMDMLLDSELFEFHYERMVSIMMADAQENTNPHELYIWYHMILFYGQRHPSLFRSHRKWQKLLPTLGEVVGLDYEDAFVFGLPPIESRLRLPATYLMYEVCRVQKLDHHELSQFDDRFIDHMFEMVETTRDQQDERLNYAVIKLIVALNEQFMVATLPKRHSKNPAHHHIQGSASASASTVTLPLPSTAGEGGLQVTEKRPRAHSVAPATPREDNAEDAKKYNRVLVVLMRRLGSSKTFGENVIFMLNRAENTSEGLCMQLLILKILYLLFTTPGTQEYFFTNDLRVLLDVFIRALVDLGEEHEALRHTYLRVLYPLLCHTQLRDDPYKRPQIRLILQSLISNGHFRDIGTTTQRLVERCLAEADPEKAKAAAARPPHHGHHPAHRSASDPIRNLSSMPSAPRQISHDVIATTTRNRDRLSPDSAMSLGSVAAALPCGPDGGSSSTSVYTSNDPVRVTSLIDVSGALERPGSAASINSPVDRSAAGTPQPRAQRRRAPLPPPKRKNSSTSQLSVGSSTDDDEGGGVPPDELVKLGAAGVPPTVIEASASWVTFTA</sequence>
<reference evidence="3 4" key="1">
    <citation type="submission" date="2018-11" db="EMBL/GenBank/DDBJ databases">
        <title>Genome sequence of Apiotrichum porosum DSM 27194.</title>
        <authorList>
            <person name="Aliyu H."/>
            <person name="Gorte O."/>
            <person name="Ochsenreither K."/>
        </authorList>
    </citation>
    <scope>NUCLEOTIDE SEQUENCE [LARGE SCALE GENOMIC DNA]</scope>
    <source>
        <strain evidence="3 4">DSM 27194</strain>
    </source>
</reference>
<feature type="region of interest" description="Disordered" evidence="1">
    <location>
        <begin position="1"/>
        <end position="50"/>
    </location>
</feature>
<dbReference type="GO" id="GO:0000147">
    <property type="term" value="P:actin cortical patch assembly"/>
    <property type="evidence" value="ECO:0007669"/>
    <property type="project" value="TreeGrafter"/>
</dbReference>
<organism evidence="3 4">
    <name type="scientific">Apiotrichum porosum</name>
    <dbReference type="NCBI Taxonomy" id="105984"/>
    <lineage>
        <taxon>Eukaryota</taxon>
        <taxon>Fungi</taxon>
        <taxon>Dikarya</taxon>
        <taxon>Basidiomycota</taxon>
        <taxon>Agaricomycotina</taxon>
        <taxon>Tremellomycetes</taxon>
        <taxon>Trichosporonales</taxon>
        <taxon>Trichosporonaceae</taxon>
        <taxon>Apiotrichum</taxon>
    </lineage>
</organism>
<feature type="compositionally biased region" description="Basic residues" evidence="1">
    <location>
        <begin position="581"/>
        <end position="590"/>
    </location>
</feature>
<comment type="caution">
    <text evidence="3">The sequence shown here is derived from an EMBL/GenBank/DDBJ whole genome shotgun (WGS) entry which is preliminary data.</text>
</comment>
<dbReference type="AlphaFoldDB" id="A0A427XKI2"/>
<feature type="region of interest" description="Disordered" evidence="1">
    <location>
        <begin position="675"/>
        <end position="742"/>
    </location>
</feature>
<dbReference type="Pfam" id="PF09431">
    <property type="entry name" value="SPIN90_LRD"/>
    <property type="match status" value="1"/>
</dbReference>
<feature type="region of interest" description="Disordered" evidence="1">
    <location>
        <begin position="394"/>
        <end position="421"/>
    </location>
</feature>
<gene>
    <name evidence="3" type="ORF">EHS24_001437</name>
</gene>
<evidence type="ECO:0000313" key="4">
    <source>
        <dbReference type="Proteomes" id="UP000279236"/>
    </source>
</evidence>
<accession>A0A427XKI2</accession>
<feature type="compositionally biased region" description="Low complexity" evidence="1">
    <location>
        <begin position="22"/>
        <end position="34"/>
    </location>
</feature>
<dbReference type="PANTHER" id="PTHR13357">
    <property type="entry name" value="SH3 ADAPTER PROTEIN SPIN90 NCK INTERACTING PROTEIN WITH SH3 DOMAIN"/>
    <property type="match status" value="1"/>
</dbReference>
<dbReference type="GO" id="GO:0030479">
    <property type="term" value="C:actin cortical patch"/>
    <property type="evidence" value="ECO:0007669"/>
    <property type="project" value="TreeGrafter"/>
</dbReference>
<dbReference type="GO" id="GO:0051666">
    <property type="term" value="P:actin cortical patch localization"/>
    <property type="evidence" value="ECO:0007669"/>
    <property type="project" value="TreeGrafter"/>
</dbReference>
<dbReference type="OrthoDB" id="445362at2759"/>
<dbReference type="RefSeq" id="XP_028474538.1">
    <property type="nucleotide sequence ID" value="XM_028617231.1"/>
</dbReference>
<dbReference type="PANTHER" id="PTHR13357:SF1">
    <property type="entry name" value="NCK-INTERACTING PROTEIN WITH SH3 DOMAIN"/>
    <property type="match status" value="1"/>
</dbReference>
<feature type="compositionally biased region" description="Gly residues" evidence="1">
    <location>
        <begin position="89"/>
        <end position="109"/>
    </location>
</feature>
<dbReference type="GeneID" id="39585980"/>
<protein>
    <recommendedName>
        <fullName evidence="2">SPIN90/Ldb17 leucine-rich domain-containing protein</fullName>
    </recommendedName>
</protein>
<dbReference type="InterPro" id="IPR018556">
    <property type="entry name" value="SPIN90/Ldb17_LRD"/>
</dbReference>
<evidence type="ECO:0000259" key="2">
    <source>
        <dbReference type="Pfam" id="PF09431"/>
    </source>
</evidence>
<proteinExistence type="predicted"/>
<evidence type="ECO:0000313" key="3">
    <source>
        <dbReference type="EMBL" id="RSH79391.1"/>
    </source>
</evidence>
<feature type="domain" description="SPIN90/Ldb17 leucine-rich" evidence="2">
    <location>
        <begin position="424"/>
        <end position="538"/>
    </location>
</feature>
<evidence type="ECO:0000256" key="1">
    <source>
        <dbReference type="SAM" id="MobiDB-lite"/>
    </source>
</evidence>
<dbReference type="GO" id="GO:0006897">
    <property type="term" value="P:endocytosis"/>
    <property type="evidence" value="ECO:0007669"/>
    <property type="project" value="TreeGrafter"/>
</dbReference>
<feature type="region of interest" description="Disordered" evidence="1">
    <location>
        <begin position="572"/>
        <end position="629"/>
    </location>
</feature>
<dbReference type="GO" id="GO:0071933">
    <property type="term" value="F:Arp2/3 complex binding"/>
    <property type="evidence" value="ECO:0007669"/>
    <property type="project" value="TreeGrafter"/>
</dbReference>
<feature type="region of interest" description="Disordered" evidence="1">
    <location>
        <begin position="89"/>
        <end position="132"/>
    </location>
</feature>
<name>A0A427XKI2_9TREE</name>
<dbReference type="STRING" id="105984.A0A427XKI2"/>
<dbReference type="InterPro" id="IPR030125">
    <property type="entry name" value="SPIN90/Ldb17"/>
</dbReference>
<keyword evidence="4" id="KW-1185">Reference proteome</keyword>
<dbReference type="Proteomes" id="UP000279236">
    <property type="component" value="Unassembled WGS sequence"/>
</dbReference>
<feature type="compositionally biased region" description="Basic residues" evidence="1">
    <location>
        <begin position="697"/>
        <end position="711"/>
    </location>
</feature>
<feature type="compositionally biased region" description="Low complexity" evidence="1">
    <location>
        <begin position="712"/>
        <end position="722"/>
    </location>
</feature>